<comment type="caution">
    <text evidence="1">The sequence shown here is derived from an EMBL/GenBank/DDBJ whole genome shotgun (WGS) entry which is preliminary data.</text>
</comment>
<evidence type="ECO:0000313" key="1">
    <source>
        <dbReference type="EMBL" id="MPC88965.1"/>
    </source>
</evidence>
<organism evidence="1 2">
    <name type="scientific">Portunus trituberculatus</name>
    <name type="common">Swimming crab</name>
    <name type="synonym">Neptunus trituberculatus</name>
    <dbReference type="NCBI Taxonomy" id="210409"/>
    <lineage>
        <taxon>Eukaryota</taxon>
        <taxon>Metazoa</taxon>
        <taxon>Ecdysozoa</taxon>
        <taxon>Arthropoda</taxon>
        <taxon>Crustacea</taxon>
        <taxon>Multicrustacea</taxon>
        <taxon>Malacostraca</taxon>
        <taxon>Eumalacostraca</taxon>
        <taxon>Eucarida</taxon>
        <taxon>Decapoda</taxon>
        <taxon>Pleocyemata</taxon>
        <taxon>Brachyura</taxon>
        <taxon>Eubrachyura</taxon>
        <taxon>Portunoidea</taxon>
        <taxon>Portunidae</taxon>
        <taxon>Portuninae</taxon>
        <taxon>Portunus</taxon>
    </lineage>
</organism>
<sequence length="188" mass="21857">MKEGGLHSQRKKRNRGSPVLDSVDSFDEAYIRRIILTFYEKGEIPTFKNILTKVKEAPVNFEGFLTSLYKVIKRIGFSYKKVESGRKIIMERDDIVFARCKYLRTMKQNRLSENPRPEIYLDETWVNQNECISKCWTTPDGNLGPKLKTGRGARFIIVHAGGMDSFVPNGLYYYSDKKMEIRETIMIP</sequence>
<proteinExistence type="predicted"/>
<dbReference type="Proteomes" id="UP000324222">
    <property type="component" value="Unassembled WGS sequence"/>
</dbReference>
<keyword evidence="2" id="KW-1185">Reference proteome</keyword>
<dbReference type="EMBL" id="VSRR010079509">
    <property type="protein sequence ID" value="MPC88965.1"/>
    <property type="molecule type" value="Genomic_DNA"/>
</dbReference>
<dbReference type="OrthoDB" id="6348969at2759"/>
<accession>A0A5B7J2J3</accession>
<dbReference type="AlphaFoldDB" id="A0A5B7J2J3"/>
<protein>
    <submittedName>
        <fullName evidence="1">Uncharacterized protein</fullName>
    </submittedName>
</protein>
<evidence type="ECO:0000313" key="2">
    <source>
        <dbReference type="Proteomes" id="UP000324222"/>
    </source>
</evidence>
<reference evidence="1 2" key="1">
    <citation type="submission" date="2019-05" db="EMBL/GenBank/DDBJ databases">
        <title>Another draft genome of Portunus trituberculatus and its Hox gene families provides insights of decapod evolution.</title>
        <authorList>
            <person name="Jeong J.-H."/>
            <person name="Song I."/>
            <person name="Kim S."/>
            <person name="Choi T."/>
            <person name="Kim D."/>
            <person name="Ryu S."/>
            <person name="Kim W."/>
        </authorList>
    </citation>
    <scope>NUCLEOTIDE SEQUENCE [LARGE SCALE GENOMIC DNA]</scope>
    <source>
        <tissue evidence="1">Muscle</tissue>
    </source>
</reference>
<name>A0A5B7J2J3_PORTR</name>
<gene>
    <name evidence="1" type="ORF">E2C01_083892</name>
</gene>